<dbReference type="Pfam" id="PF01764">
    <property type="entry name" value="Lipase_3"/>
    <property type="match status" value="1"/>
</dbReference>
<keyword evidence="1" id="KW-0812">Transmembrane</keyword>
<feature type="transmembrane region" description="Helical" evidence="1">
    <location>
        <begin position="495"/>
        <end position="514"/>
    </location>
</feature>
<evidence type="ECO:0000313" key="5">
    <source>
        <dbReference type="EMBL" id="CAL4803852.1"/>
    </source>
</evidence>
<dbReference type="Proteomes" id="UP001152797">
    <property type="component" value="Unassembled WGS sequence"/>
</dbReference>
<evidence type="ECO:0000313" key="6">
    <source>
        <dbReference type="Proteomes" id="UP001152797"/>
    </source>
</evidence>
<evidence type="ECO:0000256" key="1">
    <source>
        <dbReference type="SAM" id="Phobius"/>
    </source>
</evidence>
<dbReference type="EMBL" id="CAMXCT030006589">
    <property type="protein sequence ID" value="CAL4803852.1"/>
    <property type="molecule type" value="Genomic_DNA"/>
</dbReference>
<dbReference type="SUPFAM" id="SSF53474">
    <property type="entry name" value="alpha/beta-Hydrolases"/>
    <property type="match status" value="1"/>
</dbReference>
<reference evidence="4" key="2">
    <citation type="submission" date="2024-04" db="EMBL/GenBank/DDBJ databases">
        <authorList>
            <person name="Chen Y."/>
            <person name="Shah S."/>
            <person name="Dougan E. K."/>
            <person name="Thang M."/>
            <person name="Chan C."/>
        </authorList>
    </citation>
    <scope>NUCLEOTIDE SEQUENCE [LARGE SCALE GENOMIC DNA]</scope>
</reference>
<evidence type="ECO:0000259" key="2">
    <source>
        <dbReference type="Pfam" id="PF01764"/>
    </source>
</evidence>
<feature type="transmembrane region" description="Helical" evidence="1">
    <location>
        <begin position="659"/>
        <end position="684"/>
    </location>
</feature>
<feature type="transmembrane region" description="Helical" evidence="1">
    <location>
        <begin position="631"/>
        <end position="647"/>
    </location>
</feature>
<comment type="caution">
    <text evidence="3">The sequence shown here is derived from an EMBL/GenBank/DDBJ whole genome shotgun (WGS) entry which is preliminary data.</text>
</comment>
<name>A0A9P1GJR7_9DINO</name>
<feature type="transmembrane region" description="Helical" evidence="1">
    <location>
        <begin position="558"/>
        <end position="591"/>
    </location>
</feature>
<dbReference type="EMBL" id="CAMXCT020006589">
    <property type="protein sequence ID" value="CAL1169915.1"/>
    <property type="molecule type" value="Genomic_DNA"/>
</dbReference>
<gene>
    <name evidence="3" type="ORF">C1SCF055_LOCUS41269</name>
</gene>
<feature type="transmembrane region" description="Helical" evidence="1">
    <location>
        <begin position="80"/>
        <end position="102"/>
    </location>
</feature>
<evidence type="ECO:0000313" key="4">
    <source>
        <dbReference type="EMBL" id="CAL1169915.1"/>
    </source>
</evidence>
<accession>A0A9P1GJR7</accession>
<keyword evidence="1" id="KW-1133">Transmembrane helix</keyword>
<feature type="transmembrane region" description="Helical" evidence="1">
    <location>
        <begin position="603"/>
        <end position="625"/>
    </location>
</feature>
<organism evidence="3">
    <name type="scientific">Cladocopium goreaui</name>
    <dbReference type="NCBI Taxonomy" id="2562237"/>
    <lineage>
        <taxon>Eukaryota</taxon>
        <taxon>Sar</taxon>
        <taxon>Alveolata</taxon>
        <taxon>Dinophyceae</taxon>
        <taxon>Suessiales</taxon>
        <taxon>Symbiodiniaceae</taxon>
        <taxon>Cladocopium</taxon>
    </lineage>
</organism>
<dbReference type="Gene3D" id="3.40.50.1820">
    <property type="entry name" value="alpha/beta hydrolase"/>
    <property type="match status" value="1"/>
</dbReference>
<dbReference type="InterPro" id="IPR029058">
    <property type="entry name" value="AB_hydrolase_fold"/>
</dbReference>
<reference evidence="3" key="1">
    <citation type="submission" date="2022-10" db="EMBL/GenBank/DDBJ databases">
        <authorList>
            <person name="Chen Y."/>
            <person name="Dougan E. K."/>
            <person name="Chan C."/>
            <person name="Rhodes N."/>
            <person name="Thang M."/>
        </authorList>
    </citation>
    <scope>NUCLEOTIDE SEQUENCE</scope>
</reference>
<proteinExistence type="predicted"/>
<dbReference type="GO" id="GO:0006629">
    <property type="term" value="P:lipid metabolic process"/>
    <property type="evidence" value="ECO:0007669"/>
    <property type="project" value="InterPro"/>
</dbReference>
<keyword evidence="6" id="KW-1185">Reference proteome</keyword>
<dbReference type="EMBL" id="CAMXCT010006589">
    <property type="protein sequence ID" value="CAI4016540.1"/>
    <property type="molecule type" value="Genomic_DNA"/>
</dbReference>
<protein>
    <submittedName>
        <fullName evidence="5">Lipase ATG15 (Autophagy-related protei n 15)</fullName>
    </submittedName>
</protein>
<feature type="transmembrane region" description="Helical" evidence="1">
    <location>
        <begin position="130"/>
        <end position="148"/>
    </location>
</feature>
<dbReference type="OrthoDB" id="434251at2759"/>
<sequence>MDFDRRETSEELSRALQALNSPRSPERSFVAHQNREAFPEQGLSRTFKELIVTCKDSRTISLKTLRNSPGLLILRVWHTYGIWVGACVYFIISANLMLAWYIDWYRTSLTCSGNERCIQSQLLDFPLAPFFAIFCRSWLMVCIMGDLLRFCFILARDVWEDDAFVSYRRVCCCDFELDEETSLRAAGGGWSKRSKAGCCGIVDVLLQLSIYVALDIMPLVRFMIVYFSTGPGQLGQAVVAASVSLAAGSCAHAFVFYLAMWTTDIVTKCQAFSAACRGVARLQPCEYPGSSLQNFQWAGGFGDRMLDNLESARCISVVEDIPDGPPDFVSPLSSEAGSAVCQSQAAPLDGTLTDPSIARFPNIRMPLQMEASSSSTALPVFRPKPDLTIQYSPSWGSYLVTCVDGELSKDYLVKDRFDKDIPLLKDRSFVPQKDQFPLEIWRQVKREEQESPADKRNICVFFCKGWYPAKAYGQKCLPHLLCIGAIALGFQVRNWGLVLAGAVVAVFLVFVWFLQDCCCAREQPYFATAAGSWELWALQAWGEHHCGLRYDVQRSRRITFGVVVLLQGMLFATLYQWMGMLVCFSVVLLVCLRHCMVYRERPWGWLVGMMIGLGHALLAVVLNFIWLDARWGVTTLVLALFHQLGLSRHNPRGFNVARFTALLLNGVLVVVVGVVVLTLATLGVNSDYSAFCIEGTPGCKYYEVPMFITNSSSPVECGQNYPYGSRGQKRLRLSDFALFSSLAYESEEGLVRGLKRYHPGWRLTFSRRAGIGDPEASLDWTTYFEFEDAENSTSIIAVRGTSTMLDVLDDMNIWLPAAIMKVFSIVGPKLTDAVAEAIARVSTLLYSDGLQKQYFQQLLNYVQKRQAQFPNRRLYITGHSLGGGLAKLVAANVSIPAVTFMAPGLESTSYLVYRQNKIQELHNVALTLMPDNDVVSRVDTQSGASVKTKCEGNMLHCRIPSSELASTIVNTVICSLPPFATYCKSVGLVVLQKKREHYTFRAGCAVLVSRYALWLSQLLSFAGAFAASWPGHLRFGQPVPQGLAVCNTLWRDTVDSAARQATKRRCPLATPLLTRPYLAHWALISILEKSSEALEVVNQALNTDDDADSCALPRLSCALARQAVNDLTDRCPVCQTCPTARVLGADGPLQLLPLQRRLLRRLAFDAGATRGGVHLAQQAVSKALAQRSPALREVLLDVAELLNLRAYARTYVSSRPRVLSELEEALCHAAHAMECPEELSEPEGALTPLRGIVRARLLLGRTLSSAAHSLALSYMQGAARDRLLSRWGSPQKMFELAEEQLRCAIAEASALQDIKTDPSWLQGVTPFL</sequence>
<feature type="transmembrane region" description="Helical" evidence="1">
    <location>
        <begin position="234"/>
        <end position="258"/>
    </location>
</feature>
<keyword evidence="1" id="KW-0472">Membrane</keyword>
<feature type="domain" description="Fungal lipase-type" evidence="2">
    <location>
        <begin position="796"/>
        <end position="894"/>
    </location>
</feature>
<dbReference type="InterPro" id="IPR002921">
    <property type="entry name" value="Fungal_lipase-type"/>
</dbReference>
<evidence type="ECO:0000313" key="3">
    <source>
        <dbReference type="EMBL" id="CAI4016540.1"/>
    </source>
</evidence>